<organism evidence="1 2">
    <name type="scientific">Dendronalium phyllosphericum CENA369</name>
    <dbReference type="NCBI Taxonomy" id="1725256"/>
    <lineage>
        <taxon>Bacteria</taxon>
        <taxon>Bacillati</taxon>
        <taxon>Cyanobacteriota</taxon>
        <taxon>Cyanophyceae</taxon>
        <taxon>Nostocales</taxon>
        <taxon>Nostocaceae</taxon>
        <taxon>Dendronalium</taxon>
        <taxon>Dendronalium phyllosphericum</taxon>
    </lineage>
</organism>
<protein>
    <submittedName>
        <fullName evidence="1">DUF1830 domain-containing protein</fullName>
    </submittedName>
</protein>
<reference evidence="1 2" key="1">
    <citation type="journal article" date="2021" name="Int. J. Syst. Evol. Microbiol.">
        <title>Amazonocrinis nigriterrae gen. nov., sp. nov., Atlanticothrix silvestris gen. nov., sp. nov. and Dendronalium phyllosphericum gen. nov., sp. nov., nostocacean cyanobacteria from Brazilian environments.</title>
        <authorList>
            <person name="Alvarenga D.O."/>
            <person name="Andreote A.P.D."/>
            <person name="Branco L.H.Z."/>
            <person name="Delbaje E."/>
            <person name="Cruz R.B."/>
            <person name="Varani A.M."/>
            <person name="Fiore M.F."/>
        </authorList>
    </citation>
    <scope>NUCLEOTIDE SEQUENCE [LARGE SCALE GENOMIC DNA]</scope>
    <source>
        <strain evidence="1 2">CENA369</strain>
    </source>
</reference>
<keyword evidence="2" id="KW-1185">Reference proteome</keyword>
<dbReference type="AlphaFoldDB" id="A0A8J7IHA9"/>
<gene>
    <name evidence="1" type="ORF">I8752_34995</name>
</gene>
<dbReference type="Proteomes" id="UP000662314">
    <property type="component" value="Unassembled WGS sequence"/>
</dbReference>
<evidence type="ECO:0000313" key="2">
    <source>
        <dbReference type="Proteomes" id="UP000662314"/>
    </source>
</evidence>
<comment type="caution">
    <text evidence="1">The sequence shown here is derived from an EMBL/GenBank/DDBJ whole genome shotgun (WGS) entry which is preliminary data.</text>
</comment>
<dbReference type="Pfam" id="PF08865">
    <property type="entry name" value="DUF1830"/>
    <property type="match status" value="1"/>
</dbReference>
<proteinExistence type="predicted"/>
<dbReference type="InterPro" id="IPR014964">
    <property type="entry name" value="DUF1830"/>
</dbReference>
<dbReference type="EMBL" id="JAECZA010000312">
    <property type="protein sequence ID" value="MBH8578063.1"/>
    <property type="molecule type" value="Genomic_DNA"/>
</dbReference>
<accession>A0A8J7IHA9</accession>
<name>A0A8J7IHA9_9NOST</name>
<sequence>MLNSLLADSSTYILCCYVNVTNQIQITRISNIPGWYFERVVFPGQRLYFEAPQEAHMEFHTYVMASAILSDRIPCERLQVNCDVDEQFLVKPRLLVASAK</sequence>
<evidence type="ECO:0000313" key="1">
    <source>
        <dbReference type="EMBL" id="MBH8578063.1"/>
    </source>
</evidence>